<dbReference type="InterPro" id="IPR016024">
    <property type="entry name" value="ARM-type_fold"/>
</dbReference>
<sequence length="736" mass="79709">MSGSTALASASKLGDLLAQLSLNPPQQWPQVELTAQSLANDLRSKDVEQQTALGQTLLTQTLTSLLKGALNDTANSKPAINELLRVAANLCMDHDENRGFLLEAGFPQTVLSLLESYAESVNPSQREPYPISIPDLKIIKTAIGFLLNASVGYDAVKDRLISLEAAMTILRLSTAIYPVGAWLHAPPSEANSEEVAEAWNLRSTLAAWSWRAIDELRGDEESDHQPPRVVFGQDALPLLVIQLKAFIPPHPTLPEGFETAASRRSLVQTDFDIYEQVCGLIESLCIDVEDVRLSLARGLTFPDEHGGVPCLSDLLTFVEKGDYPPYWTAEERPSKEKGFDLGKGAVVKAIVETAGEEKNTDTLWDDSEADKPGGEFVNRMVQWIRTHKNLKASDRDDLVICATLSLGNICRRDAHSTAIVKPPISLAPDLAALLEPDADIKVKHGVIGLLKHLAQTQGCRAALGEACIIQRLGTSQIWGEKADMVEIVQVAAIGVAKHMCNGNIDNTFALILPDESGSPLRQILDLVLRSDSIATKSEGTRVLVNAVKSLWSTDPKTLDEERAKRRQTTMKAVATEPCVSALARLIGRSKRYPTLINEGVVALSLISTHPNGGTLVLDSLLNPLPAEAIRTTSQPLSAVSATEGSPVVGPRRALDMLISVLRDSSALNVPPEVRANVCALLGHLGRKGVVAEDRATDLQRMKESTRVLIEALAKESDEQGNPRVAVAAKRTLEAWE</sequence>
<evidence type="ECO:0000313" key="1">
    <source>
        <dbReference type="EMBL" id="RPD66031.1"/>
    </source>
</evidence>
<dbReference type="SUPFAM" id="SSF48371">
    <property type="entry name" value="ARM repeat"/>
    <property type="match status" value="1"/>
</dbReference>
<dbReference type="STRING" id="1328759.A0A5C2SRQ2"/>
<keyword evidence="2" id="KW-1185">Reference proteome</keyword>
<dbReference type="AlphaFoldDB" id="A0A5C2SRQ2"/>
<accession>A0A5C2SRQ2</accession>
<evidence type="ECO:0000313" key="2">
    <source>
        <dbReference type="Proteomes" id="UP000313359"/>
    </source>
</evidence>
<organism evidence="1 2">
    <name type="scientific">Lentinus tigrinus ALCF2SS1-6</name>
    <dbReference type="NCBI Taxonomy" id="1328759"/>
    <lineage>
        <taxon>Eukaryota</taxon>
        <taxon>Fungi</taxon>
        <taxon>Dikarya</taxon>
        <taxon>Basidiomycota</taxon>
        <taxon>Agaricomycotina</taxon>
        <taxon>Agaricomycetes</taxon>
        <taxon>Polyporales</taxon>
        <taxon>Polyporaceae</taxon>
        <taxon>Lentinus</taxon>
    </lineage>
</organism>
<dbReference type="OrthoDB" id="26149at2759"/>
<gene>
    <name evidence="1" type="ORF">L227DRAFT_569965</name>
</gene>
<dbReference type="InterPro" id="IPR040144">
    <property type="entry name" value="RAP1GDS1"/>
</dbReference>
<proteinExistence type="predicted"/>
<dbReference type="Proteomes" id="UP000313359">
    <property type="component" value="Unassembled WGS sequence"/>
</dbReference>
<reference evidence="1" key="1">
    <citation type="journal article" date="2018" name="Genome Biol. Evol.">
        <title>Genomics and development of Lentinus tigrinus, a white-rot wood-decaying mushroom with dimorphic fruiting bodies.</title>
        <authorList>
            <person name="Wu B."/>
            <person name="Xu Z."/>
            <person name="Knudson A."/>
            <person name="Carlson A."/>
            <person name="Chen N."/>
            <person name="Kovaka S."/>
            <person name="LaButti K."/>
            <person name="Lipzen A."/>
            <person name="Pennachio C."/>
            <person name="Riley R."/>
            <person name="Schakwitz W."/>
            <person name="Umezawa K."/>
            <person name="Ohm R.A."/>
            <person name="Grigoriev I.V."/>
            <person name="Nagy L.G."/>
            <person name="Gibbons J."/>
            <person name="Hibbett D."/>
        </authorList>
    </citation>
    <scope>NUCLEOTIDE SEQUENCE [LARGE SCALE GENOMIC DNA]</scope>
    <source>
        <strain evidence="1">ALCF2SS1-6</strain>
    </source>
</reference>
<dbReference type="Gene3D" id="1.25.10.10">
    <property type="entry name" value="Leucine-rich Repeat Variant"/>
    <property type="match status" value="2"/>
</dbReference>
<dbReference type="InterPro" id="IPR011989">
    <property type="entry name" value="ARM-like"/>
</dbReference>
<evidence type="ECO:0008006" key="3">
    <source>
        <dbReference type="Google" id="ProtNLM"/>
    </source>
</evidence>
<protein>
    <recommendedName>
        <fullName evidence="3">ARM repeat-containing protein</fullName>
    </recommendedName>
</protein>
<dbReference type="GO" id="GO:0005085">
    <property type="term" value="F:guanyl-nucleotide exchange factor activity"/>
    <property type="evidence" value="ECO:0007669"/>
    <property type="project" value="InterPro"/>
</dbReference>
<name>A0A5C2SRQ2_9APHY</name>
<dbReference type="PANTHER" id="PTHR10957">
    <property type="entry name" value="RAP1 GTPASE-GDP DISSOCIATION STIMULATOR 1"/>
    <property type="match status" value="1"/>
</dbReference>
<dbReference type="EMBL" id="ML122251">
    <property type="protein sequence ID" value="RPD66031.1"/>
    <property type="molecule type" value="Genomic_DNA"/>
</dbReference>